<name>A0A540V3W5_9BACL</name>
<dbReference type="InterPro" id="IPR001478">
    <property type="entry name" value="PDZ"/>
</dbReference>
<accession>A0A540V3W5</accession>
<comment type="similarity">
    <text evidence="1">Belongs to the peptidase S41A family.</text>
</comment>
<keyword evidence="4" id="KW-0720">Serine protease</keyword>
<evidence type="ECO:0000313" key="7">
    <source>
        <dbReference type="Proteomes" id="UP000315753"/>
    </source>
</evidence>
<evidence type="ECO:0000256" key="2">
    <source>
        <dbReference type="ARBA" id="ARBA00022670"/>
    </source>
</evidence>
<keyword evidence="3" id="KW-0378">Hydrolase</keyword>
<dbReference type="EMBL" id="VIGD01000005">
    <property type="protein sequence ID" value="TQE91435.1"/>
    <property type="molecule type" value="Genomic_DNA"/>
</dbReference>
<evidence type="ECO:0000256" key="1">
    <source>
        <dbReference type="ARBA" id="ARBA00009179"/>
    </source>
</evidence>
<proteinExistence type="inferred from homology"/>
<evidence type="ECO:0000256" key="4">
    <source>
        <dbReference type="ARBA" id="ARBA00022825"/>
    </source>
</evidence>
<dbReference type="PROSITE" id="PS50106">
    <property type="entry name" value="PDZ"/>
    <property type="match status" value="1"/>
</dbReference>
<dbReference type="Pfam" id="PF13180">
    <property type="entry name" value="PDZ_2"/>
    <property type="match status" value="1"/>
</dbReference>
<comment type="caution">
    <text evidence="6">The sequence shown here is derived from an EMBL/GenBank/DDBJ whole genome shotgun (WGS) entry which is preliminary data.</text>
</comment>
<gene>
    <name evidence="6" type="ORF">FKZ59_05515</name>
</gene>
<dbReference type="CDD" id="cd07560">
    <property type="entry name" value="Peptidase_S41_CPP"/>
    <property type="match status" value="1"/>
</dbReference>
<dbReference type="Gene3D" id="3.30.750.44">
    <property type="match status" value="1"/>
</dbReference>
<sequence length="498" mass="55501">MLLSSHLANNYPFQKEEVYLMKKALPFVSLLLFLLFIPHRAEAAAILQEIKDIIKTEYIGEIRGNPDQAASIEEVMNMLDPYSNYYSAETFNYYFNLLDMKQIGIGVVIEQHDQGLLVTNVFEHGSAFEQGLEAGDIITKVDSVPLRGKSLEEGHALLLGDENTMVTLEILKANGTTLVKTLTRKPFYLPNATGRLLYGNIGYIQLQSFSADAADLIRKQYEKLKRLGASSFILDLQNNGGGYVQSAEEVIALFRDAKHAYRVKYSEANTEYYLHYGPEKSKYQLHPDGTLLVNLPDTVQPIFDRSTKILVNRYSASASEMTAAAAKDYDAAVIYGENTFGKSTMQGFYPLSDGSYLKLTIGEFFGPKGTMIRASGVTPDIQTGSNPIYQAHYDAIAEQLVAYREMRALTGVPTNNTFKITLNRPPGTLNENDVELVALGGKKVDVALSKNGNQLFVTPKRPLNPGSEYMLIIHPTLKDRQNRPLEKGAYMRVTVKNQ</sequence>
<dbReference type="GO" id="GO:0004175">
    <property type="term" value="F:endopeptidase activity"/>
    <property type="evidence" value="ECO:0007669"/>
    <property type="project" value="TreeGrafter"/>
</dbReference>
<dbReference type="SUPFAM" id="SSF52096">
    <property type="entry name" value="ClpP/crotonase"/>
    <property type="match status" value="1"/>
</dbReference>
<dbReference type="GO" id="GO:0008236">
    <property type="term" value="F:serine-type peptidase activity"/>
    <property type="evidence" value="ECO:0007669"/>
    <property type="project" value="UniProtKB-KW"/>
</dbReference>
<dbReference type="Gene3D" id="2.30.42.10">
    <property type="match status" value="1"/>
</dbReference>
<dbReference type="SMART" id="SM00228">
    <property type="entry name" value="PDZ"/>
    <property type="match status" value="1"/>
</dbReference>
<dbReference type="Gene3D" id="3.90.226.10">
    <property type="entry name" value="2-enoyl-CoA Hydratase, Chain A, domain 1"/>
    <property type="match status" value="1"/>
</dbReference>
<dbReference type="PANTHER" id="PTHR32060:SF22">
    <property type="entry name" value="CARBOXYL-TERMINAL-PROCESSING PEPTIDASE 3, CHLOROPLASTIC"/>
    <property type="match status" value="1"/>
</dbReference>
<evidence type="ECO:0000256" key="3">
    <source>
        <dbReference type="ARBA" id="ARBA00022801"/>
    </source>
</evidence>
<protein>
    <submittedName>
        <fullName evidence="6">PDZ domain-containing protein</fullName>
    </submittedName>
</protein>
<dbReference type="InterPro" id="IPR029045">
    <property type="entry name" value="ClpP/crotonase-like_dom_sf"/>
</dbReference>
<feature type="domain" description="PDZ" evidence="5">
    <location>
        <begin position="94"/>
        <end position="158"/>
    </location>
</feature>
<dbReference type="AlphaFoldDB" id="A0A540V3W5"/>
<dbReference type="GO" id="GO:0006508">
    <property type="term" value="P:proteolysis"/>
    <property type="evidence" value="ECO:0007669"/>
    <property type="project" value="UniProtKB-KW"/>
</dbReference>
<dbReference type="SMART" id="SM00245">
    <property type="entry name" value="TSPc"/>
    <property type="match status" value="1"/>
</dbReference>
<dbReference type="OrthoDB" id="9812068at2"/>
<evidence type="ECO:0000313" key="6">
    <source>
        <dbReference type="EMBL" id="TQE91435.1"/>
    </source>
</evidence>
<dbReference type="InterPro" id="IPR036034">
    <property type="entry name" value="PDZ_sf"/>
</dbReference>
<organism evidence="6 7">
    <name type="scientific">Ureibacillus terrenus</name>
    <dbReference type="NCBI Taxonomy" id="118246"/>
    <lineage>
        <taxon>Bacteria</taxon>
        <taxon>Bacillati</taxon>
        <taxon>Bacillota</taxon>
        <taxon>Bacilli</taxon>
        <taxon>Bacillales</taxon>
        <taxon>Caryophanaceae</taxon>
        <taxon>Ureibacillus</taxon>
    </lineage>
</organism>
<dbReference type="InterPro" id="IPR004447">
    <property type="entry name" value="Peptidase_S41A"/>
</dbReference>
<keyword evidence="2" id="KW-0645">Protease</keyword>
<dbReference type="PANTHER" id="PTHR32060">
    <property type="entry name" value="TAIL-SPECIFIC PROTEASE"/>
    <property type="match status" value="1"/>
</dbReference>
<keyword evidence="7" id="KW-1185">Reference proteome</keyword>
<dbReference type="Pfam" id="PF03572">
    <property type="entry name" value="Peptidase_S41"/>
    <property type="match status" value="1"/>
</dbReference>
<dbReference type="InterPro" id="IPR005151">
    <property type="entry name" value="Tail-specific_protease"/>
</dbReference>
<dbReference type="SUPFAM" id="SSF50156">
    <property type="entry name" value="PDZ domain-like"/>
    <property type="match status" value="1"/>
</dbReference>
<dbReference type="Proteomes" id="UP000315753">
    <property type="component" value="Unassembled WGS sequence"/>
</dbReference>
<evidence type="ECO:0000259" key="5">
    <source>
        <dbReference type="PROSITE" id="PS50106"/>
    </source>
</evidence>
<reference evidence="6 7" key="1">
    <citation type="submission" date="2019-06" db="EMBL/GenBank/DDBJ databases">
        <title>Genome sequence of Ureibacillus terrenus.</title>
        <authorList>
            <person name="Maclea K.S."/>
            <person name="Simoes M."/>
        </authorList>
    </citation>
    <scope>NUCLEOTIDE SEQUENCE [LARGE SCALE GENOMIC DNA]</scope>
    <source>
        <strain evidence="6 7">ATCC BAA-384</strain>
    </source>
</reference>